<evidence type="ECO:0000313" key="2">
    <source>
        <dbReference type="EMBL" id="ESW12666.1"/>
    </source>
</evidence>
<gene>
    <name evidence="2" type="ORF">PHAVU_008G132100g</name>
</gene>
<dbReference type="EMBL" id="CM002295">
    <property type="protein sequence ID" value="ESW12666.1"/>
    <property type="molecule type" value="Genomic_DNA"/>
</dbReference>
<proteinExistence type="predicted"/>
<feature type="transmembrane region" description="Helical" evidence="1">
    <location>
        <begin position="69"/>
        <end position="89"/>
    </location>
</feature>
<name>V7B890_PHAVU</name>
<dbReference type="Proteomes" id="UP000000226">
    <property type="component" value="Chromosome 8"/>
</dbReference>
<keyword evidence="1" id="KW-0812">Transmembrane</keyword>
<keyword evidence="1" id="KW-0472">Membrane</keyword>
<sequence>TLLGPCTLEKTTGMAVGSMDHSINPLVYQEITMTTNNTSGSNPIETKCSTTRINSSRRPSSWALDPKRVLFFFATVSSMGTMLLIYFYLGRLFSMRTTLQVK</sequence>
<organism evidence="2 3">
    <name type="scientific">Phaseolus vulgaris</name>
    <name type="common">Kidney bean</name>
    <name type="synonym">French bean</name>
    <dbReference type="NCBI Taxonomy" id="3885"/>
    <lineage>
        <taxon>Eukaryota</taxon>
        <taxon>Viridiplantae</taxon>
        <taxon>Streptophyta</taxon>
        <taxon>Embryophyta</taxon>
        <taxon>Tracheophyta</taxon>
        <taxon>Spermatophyta</taxon>
        <taxon>Magnoliopsida</taxon>
        <taxon>eudicotyledons</taxon>
        <taxon>Gunneridae</taxon>
        <taxon>Pentapetalae</taxon>
        <taxon>rosids</taxon>
        <taxon>fabids</taxon>
        <taxon>Fabales</taxon>
        <taxon>Fabaceae</taxon>
        <taxon>Papilionoideae</taxon>
        <taxon>50 kb inversion clade</taxon>
        <taxon>NPAAA clade</taxon>
        <taxon>indigoferoid/millettioid clade</taxon>
        <taxon>Phaseoleae</taxon>
        <taxon>Phaseolus</taxon>
    </lineage>
</organism>
<keyword evidence="1" id="KW-1133">Transmembrane helix</keyword>
<feature type="non-terminal residue" evidence="2">
    <location>
        <position position="1"/>
    </location>
</feature>
<evidence type="ECO:0000313" key="3">
    <source>
        <dbReference type="Proteomes" id="UP000000226"/>
    </source>
</evidence>
<keyword evidence="3" id="KW-1185">Reference proteome</keyword>
<dbReference type="PANTHER" id="PTHR34064:SF4">
    <property type="entry name" value="PROTEIN, PUTATIVE-RELATED"/>
    <property type="match status" value="1"/>
</dbReference>
<protein>
    <submittedName>
        <fullName evidence="2">Uncharacterized protein</fullName>
    </submittedName>
</protein>
<dbReference type="PANTHER" id="PTHR34064">
    <property type="entry name" value="OS04G0672300 PROTEIN"/>
    <property type="match status" value="1"/>
</dbReference>
<dbReference type="AlphaFoldDB" id="V7B890"/>
<reference evidence="3" key="1">
    <citation type="journal article" date="2014" name="Nat. Genet.">
        <title>A reference genome for common bean and genome-wide analysis of dual domestications.</title>
        <authorList>
            <person name="Schmutz J."/>
            <person name="McClean P.E."/>
            <person name="Mamidi S."/>
            <person name="Wu G.A."/>
            <person name="Cannon S.B."/>
            <person name="Grimwood J."/>
            <person name="Jenkins J."/>
            <person name="Shu S."/>
            <person name="Song Q."/>
            <person name="Chavarro C."/>
            <person name="Torres-Torres M."/>
            <person name="Geffroy V."/>
            <person name="Moghaddam S.M."/>
            <person name="Gao D."/>
            <person name="Abernathy B."/>
            <person name="Barry K."/>
            <person name="Blair M."/>
            <person name="Brick M.A."/>
            <person name="Chovatia M."/>
            <person name="Gepts P."/>
            <person name="Goodstein D.M."/>
            <person name="Gonzales M."/>
            <person name="Hellsten U."/>
            <person name="Hyten D.L."/>
            <person name="Jia G."/>
            <person name="Kelly J.D."/>
            <person name="Kudrna D."/>
            <person name="Lee R."/>
            <person name="Richard M.M."/>
            <person name="Miklas P.N."/>
            <person name="Osorno J.M."/>
            <person name="Rodrigues J."/>
            <person name="Thareau V."/>
            <person name="Urrea C.A."/>
            <person name="Wang M."/>
            <person name="Yu Y."/>
            <person name="Zhang M."/>
            <person name="Wing R.A."/>
            <person name="Cregan P.B."/>
            <person name="Rokhsar D.S."/>
            <person name="Jackson S.A."/>
        </authorList>
    </citation>
    <scope>NUCLEOTIDE SEQUENCE [LARGE SCALE GENOMIC DNA]</scope>
    <source>
        <strain evidence="3">cv. G19833</strain>
    </source>
</reference>
<dbReference type="OrthoDB" id="683938at2759"/>
<dbReference type="Gramene" id="ESW12666">
    <property type="protein sequence ID" value="ESW12666"/>
    <property type="gene ID" value="PHAVU_008G132100g"/>
</dbReference>
<accession>V7B890</accession>
<evidence type="ECO:0000256" key="1">
    <source>
        <dbReference type="SAM" id="Phobius"/>
    </source>
</evidence>